<evidence type="ECO:0000256" key="1">
    <source>
        <dbReference type="ARBA" id="ARBA00004383"/>
    </source>
</evidence>
<feature type="domain" description="TonB C-terminal" evidence="12">
    <location>
        <begin position="185"/>
        <end position="274"/>
    </location>
</feature>
<dbReference type="NCBIfam" id="TIGR01352">
    <property type="entry name" value="tonB_Cterm"/>
    <property type="match status" value="1"/>
</dbReference>
<evidence type="ECO:0000256" key="3">
    <source>
        <dbReference type="ARBA" id="ARBA00022448"/>
    </source>
</evidence>
<evidence type="ECO:0000259" key="12">
    <source>
        <dbReference type="PROSITE" id="PS52015"/>
    </source>
</evidence>
<dbReference type="GO" id="GO:0031992">
    <property type="term" value="F:energy transducer activity"/>
    <property type="evidence" value="ECO:0007669"/>
    <property type="project" value="InterPro"/>
</dbReference>
<feature type="compositionally biased region" description="Basic and acidic residues" evidence="10">
    <location>
        <begin position="1"/>
        <end position="28"/>
    </location>
</feature>
<dbReference type="InterPro" id="IPR003538">
    <property type="entry name" value="TonB"/>
</dbReference>
<keyword evidence="6 11" id="KW-0812">Transmembrane</keyword>
<evidence type="ECO:0000256" key="5">
    <source>
        <dbReference type="ARBA" id="ARBA00022519"/>
    </source>
</evidence>
<dbReference type="GO" id="GO:0055085">
    <property type="term" value="P:transmembrane transport"/>
    <property type="evidence" value="ECO:0007669"/>
    <property type="project" value="InterPro"/>
</dbReference>
<dbReference type="GO" id="GO:0030288">
    <property type="term" value="C:outer membrane-bounded periplasmic space"/>
    <property type="evidence" value="ECO:0007669"/>
    <property type="project" value="InterPro"/>
</dbReference>
<evidence type="ECO:0000256" key="4">
    <source>
        <dbReference type="ARBA" id="ARBA00022475"/>
    </source>
</evidence>
<keyword evidence="4" id="KW-1003">Cell membrane</keyword>
<dbReference type="GO" id="GO:0015891">
    <property type="term" value="P:siderophore transport"/>
    <property type="evidence" value="ECO:0007669"/>
    <property type="project" value="InterPro"/>
</dbReference>
<comment type="similarity">
    <text evidence="2">Belongs to the TonB family.</text>
</comment>
<gene>
    <name evidence="13" type="ORF">B7P33_13500</name>
</gene>
<evidence type="ECO:0000256" key="6">
    <source>
        <dbReference type="ARBA" id="ARBA00022692"/>
    </source>
</evidence>
<dbReference type="PANTHER" id="PTHR33446:SF2">
    <property type="entry name" value="PROTEIN TONB"/>
    <property type="match status" value="1"/>
</dbReference>
<dbReference type="AlphaFoldDB" id="A0A2A4G5H6"/>
<dbReference type="InterPro" id="IPR051045">
    <property type="entry name" value="TonB-dependent_transducer"/>
</dbReference>
<organism evidence="13 14">
    <name type="scientific">Sediminicola luteus</name>
    <dbReference type="NCBI Taxonomy" id="319238"/>
    <lineage>
        <taxon>Bacteria</taxon>
        <taxon>Pseudomonadati</taxon>
        <taxon>Bacteroidota</taxon>
        <taxon>Flavobacteriia</taxon>
        <taxon>Flavobacteriales</taxon>
        <taxon>Flavobacteriaceae</taxon>
        <taxon>Sediminicola</taxon>
    </lineage>
</organism>
<evidence type="ECO:0000256" key="8">
    <source>
        <dbReference type="ARBA" id="ARBA00022989"/>
    </source>
</evidence>
<keyword evidence="8 11" id="KW-1133">Transmembrane helix</keyword>
<dbReference type="PRINTS" id="PR01374">
    <property type="entry name" value="TONBPROTEIN"/>
</dbReference>
<reference evidence="13 14" key="1">
    <citation type="submission" date="2017-04" db="EMBL/GenBank/DDBJ databases">
        <title>A new member of the family Flavobacteriaceae isolated from ascidians.</title>
        <authorList>
            <person name="Chen L."/>
        </authorList>
    </citation>
    <scope>NUCLEOTIDE SEQUENCE [LARGE SCALE GENOMIC DNA]</scope>
    <source>
        <strain evidence="13 14">HQA918</strain>
    </source>
</reference>
<evidence type="ECO:0000256" key="10">
    <source>
        <dbReference type="SAM" id="MobiDB-lite"/>
    </source>
</evidence>
<evidence type="ECO:0000256" key="2">
    <source>
        <dbReference type="ARBA" id="ARBA00006555"/>
    </source>
</evidence>
<dbReference type="PANTHER" id="PTHR33446">
    <property type="entry name" value="PROTEIN TONB-RELATED"/>
    <property type="match status" value="1"/>
</dbReference>
<sequence>MENADFKHPSHCSGGEHEARQKPKNPDKHRGKWGFLPNLEKNGFFRFQLALIFALVMVYSAFQFTVAVMPPPDVADPGSIEEDVTYEVYPERKIIIEPDKVPEKVPKVKQVKNPTKIKIVDDREKVLAANVIDDVEPSPDLKVSDIDYTDEGPPVEVPTMIINLVEEAPIFPGCENVAKDERVACFQKQLQKHIKRKFRYPELAQSLKQQGRVNVVFKIGVDGTIEDLRLKGPHQILEKEAARIMGSVPQVVPAKHGGKPVKVNYSIPITFKLY</sequence>
<dbReference type="Pfam" id="PF03544">
    <property type="entry name" value="TonB_C"/>
    <property type="match status" value="1"/>
</dbReference>
<dbReference type="PROSITE" id="PS52015">
    <property type="entry name" value="TONB_CTD"/>
    <property type="match status" value="1"/>
</dbReference>
<dbReference type="InterPro" id="IPR037682">
    <property type="entry name" value="TonB_C"/>
</dbReference>
<accession>A0A2A4G5H6</accession>
<dbReference type="GO" id="GO:0098797">
    <property type="term" value="C:plasma membrane protein complex"/>
    <property type="evidence" value="ECO:0007669"/>
    <property type="project" value="TreeGrafter"/>
</dbReference>
<evidence type="ECO:0000256" key="9">
    <source>
        <dbReference type="ARBA" id="ARBA00023136"/>
    </source>
</evidence>
<keyword evidence="3" id="KW-0813">Transport</keyword>
<dbReference type="GO" id="GO:0015031">
    <property type="term" value="P:protein transport"/>
    <property type="evidence" value="ECO:0007669"/>
    <property type="project" value="UniProtKB-KW"/>
</dbReference>
<keyword evidence="5" id="KW-0997">Cell inner membrane</keyword>
<keyword evidence="14" id="KW-1185">Reference proteome</keyword>
<comment type="caution">
    <text evidence="13">The sequence shown here is derived from an EMBL/GenBank/DDBJ whole genome shotgun (WGS) entry which is preliminary data.</text>
</comment>
<dbReference type="InterPro" id="IPR006260">
    <property type="entry name" value="TonB/TolA_C"/>
</dbReference>
<feature type="region of interest" description="Disordered" evidence="10">
    <location>
        <begin position="1"/>
        <end position="31"/>
    </location>
</feature>
<evidence type="ECO:0000313" key="13">
    <source>
        <dbReference type="EMBL" id="PCE63238.1"/>
    </source>
</evidence>
<protein>
    <recommendedName>
        <fullName evidence="12">TonB C-terminal domain-containing protein</fullName>
    </recommendedName>
</protein>
<dbReference type="EMBL" id="NBWU01000005">
    <property type="protein sequence ID" value="PCE63238.1"/>
    <property type="molecule type" value="Genomic_DNA"/>
</dbReference>
<keyword evidence="7" id="KW-0653">Protein transport</keyword>
<feature type="transmembrane region" description="Helical" evidence="11">
    <location>
        <begin position="43"/>
        <end position="62"/>
    </location>
</feature>
<evidence type="ECO:0000256" key="7">
    <source>
        <dbReference type="ARBA" id="ARBA00022927"/>
    </source>
</evidence>
<dbReference type="Proteomes" id="UP000219559">
    <property type="component" value="Unassembled WGS sequence"/>
</dbReference>
<evidence type="ECO:0000313" key="14">
    <source>
        <dbReference type="Proteomes" id="UP000219559"/>
    </source>
</evidence>
<dbReference type="SUPFAM" id="SSF74653">
    <property type="entry name" value="TolA/TonB C-terminal domain"/>
    <property type="match status" value="1"/>
</dbReference>
<dbReference type="RefSeq" id="WP_097443195.1">
    <property type="nucleotide sequence ID" value="NZ_NBWU01000005.1"/>
</dbReference>
<dbReference type="OrthoDB" id="1522859at2"/>
<dbReference type="Gene3D" id="3.30.1150.10">
    <property type="match status" value="1"/>
</dbReference>
<keyword evidence="9 11" id="KW-0472">Membrane</keyword>
<comment type="subcellular location">
    <subcellularLocation>
        <location evidence="1">Cell inner membrane</location>
        <topology evidence="1">Single-pass membrane protein</topology>
        <orientation evidence="1">Periplasmic side</orientation>
    </subcellularLocation>
</comment>
<proteinExistence type="inferred from homology"/>
<evidence type="ECO:0000256" key="11">
    <source>
        <dbReference type="SAM" id="Phobius"/>
    </source>
</evidence>
<name>A0A2A4G5H6_9FLAO</name>